<dbReference type="PANTHER" id="PTHR42731">
    <property type="entry name" value="SLL1084 PROTEIN"/>
    <property type="match status" value="1"/>
</dbReference>
<reference evidence="4" key="2">
    <citation type="submission" date="2018-04" db="EMBL/GenBank/DDBJ databases">
        <title>Complete genome sequence of Sulfodiicoccus acidiphilus strain HS-1.</title>
        <authorList>
            <person name="Sakai H.D."/>
            <person name="Kurosawa N."/>
        </authorList>
    </citation>
    <scope>NUCLEOTIDE SEQUENCE [LARGE SCALE GENOMIC DNA]</scope>
    <source>
        <strain evidence="4">HS-1</strain>
    </source>
</reference>
<evidence type="ECO:0000313" key="3">
    <source>
        <dbReference type="EMBL" id="GGT96127.1"/>
    </source>
</evidence>
<dbReference type="SFLD" id="SFLDG01082">
    <property type="entry name" value="B12-binding_domain_containing"/>
    <property type="match status" value="1"/>
</dbReference>
<sequence>MGATVVLTADRGSFTDYGGSSVMGYVACMPSRLVPQAFVKVFFTPRVKSRGGKAVVAPYALRKVEASLLRAGFSEDEVYVTPPDELKHVVSPQTKVLGLTVHDPLGLEPVSMKLSMLFGGGPTWTAELFRELGEEVMKLKAKYGFKVIVGGPGVWQLEKERPVWIDTLFYGHGELDFPPLVKSVLEGRTPPPAVKGRKPKVSEIPTIVNPARLGEVQVTRGCPRGCWFCSITPDTFLSIPLEDVQKEIEVNKRGGAERVEFVTDDILLYGSSKLRVNHDAVVKLFQTTMSAGMDGAWFPHISIGAVMDSPKTVKSMAEISRYDRVRAAAPVVGLETGSEKILRKYMRAKAFPWSIGDWGDLVIKATAVMNESYIYPCYTMTIGYPEENDQDVEESIRLVESIIDHGFKTYIFPLPVVPMGNTMIRDNPFPSLKKLPARYWDLLYISWRWNLKVIRDSIPTFTGGLGNKVAQRLVQYMIDRVFDSIEWVFKELRDTKGESSLKYSTLNLNNTVGVLKSIYWLTRLTFKKL</sequence>
<dbReference type="PANTHER" id="PTHR42731:SF4">
    <property type="entry name" value="RADICAL SAM DOMAIN PROTEIN"/>
    <property type="match status" value="1"/>
</dbReference>
<gene>
    <name evidence="3" type="ORF">GCM10007116_12060</name>
    <name evidence="2" type="ORF">HS1genome_2271</name>
</gene>
<proteinExistence type="predicted"/>
<dbReference type="Proteomes" id="UP000276741">
    <property type="component" value="Chromosome"/>
</dbReference>
<dbReference type="InterPro" id="IPR023404">
    <property type="entry name" value="rSAM_horseshoe"/>
</dbReference>
<dbReference type="InterPro" id="IPR007197">
    <property type="entry name" value="rSAM"/>
</dbReference>
<dbReference type="RefSeq" id="WP_126451125.1">
    <property type="nucleotide sequence ID" value="NZ_AP018553.1"/>
</dbReference>
<dbReference type="InterPro" id="IPR058240">
    <property type="entry name" value="rSAM_sf"/>
</dbReference>
<dbReference type="GeneID" id="38667722"/>
<dbReference type="EMBL" id="BMQS01000010">
    <property type="protein sequence ID" value="GGT96127.1"/>
    <property type="molecule type" value="Genomic_DNA"/>
</dbReference>
<dbReference type="Gene3D" id="3.80.30.20">
    <property type="entry name" value="tm_1862 like domain"/>
    <property type="match status" value="1"/>
</dbReference>
<dbReference type="SMART" id="SM00729">
    <property type="entry name" value="Elp3"/>
    <property type="match status" value="1"/>
</dbReference>
<dbReference type="Pfam" id="PF04055">
    <property type="entry name" value="Radical_SAM"/>
    <property type="match status" value="1"/>
</dbReference>
<dbReference type="GO" id="GO:0003824">
    <property type="term" value="F:catalytic activity"/>
    <property type="evidence" value="ECO:0007669"/>
    <property type="project" value="InterPro"/>
</dbReference>
<dbReference type="SUPFAM" id="SSF102114">
    <property type="entry name" value="Radical SAM enzymes"/>
    <property type="match status" value="1"/>
</dbReference>
<evidence type="ECO:0000259" key="1">
    <source>
        <dbReference type="PROSITE" id="PS51918"/>
    </source>
</evidence>
<name>A0A348B6T0_9CREN</name>
<feature type="domain" description="Radical SAM core" evidence="1">
    <location>
        <begin position="206"/>
        <end position="452"/>
    </location>
</feature>
<dbReference type="AlphaFoldDB" id="A0A348B6T0"/>
<reference evidence="2" key="3">
    <citation type="journal article" date="2019" name="BMC Res. Notes">
        <title>Complete genome sequence of the Sulfodiicoccus acidiphilus strain HS-1T, the first crenarchaeon that lacks polB3, isolated from an acidic hot spring in Ohwaku-dani, Hakone, Japan.</title>
        <authorList>
            <person name="Sakai H.D."/>
            <person name="Kurosawa N."/>
        </authorList>
    </citation>
    <scope>NUCLEOTIDE SEQUENCE</scope>
    <source>
        <strain evidence="2">HS-1</strain>
    </source>
</reference>
<protein>
    <submittedName>
        <fullName evidence="2">Radical SAM protein</fullName>
    </submittedName>
</protein>
<dbReference type="EMBL" id="AP018553">
    <property type="protein sequence ID" value="BBD73882.1"/>
    <property type="molecule type" value="Genomic_DNA"/>
</dbReference>
<accession>A0A348B6T0</accession>
<dbReference type="OrthoDB" id="358785at2157"/>
<evidence type="ECO:0000313" key="4">
    <source>
        <dbReference type="Proteomes" id="UP000276741"/>
    </source>
</evidence>
<dbReference type="KEGG" id="sacd:HS1genome_2271"/>
<dbReference type="GO" id="GO:0051536">
    <property type="term" value="F:iron-sulfur cluster binding"/>
    <property type="evidence" value="ECO:0007669"/>
    <property type="project" value="InterPro"/>
</dbReference>
<reference evidence="3" key="4">
    <citation type="submission" date="2020-09" db="EMBL/GenBank/DDBJ databases">
        <authorList>
            <person name="Sun Q."/>
            <person name="Ohkuma M."/>
        </authorList>
    </citation>
    <scope>NUCLEOTIDE SEQUENCE</scope>
    <source>
        <strain evidence="3">JCM 31740</strain>
    </source>
</reference>
<dbReference type="PROSITE" id="PS51918">
    <property type="entry name" value="RADICAL_SAM"/>
    <property type="match status" value="1"/>
</dbReference>
<keyword evidence="4" id="KW-1185">Reference proteome</keyword>
<dbReference type="InterPro" id="IPR006638">
    <property type="entry name" value="Elp3/MiaA/NifB-like_rSAM"/>
</dbReference>
<organism evidence="2 4">
    <name type="scientific">Sulfodiicoccus acidiphilus</name>
    <dbReference type="NCBI Taxonomy" id="1670455"/>
    <lineage>
        <taxon>Archaea</taxon>
        <taxon>Thermoproteota</taxon>
        <taxon>Thermoprotei</taxon>
        <taxon>Sulfolobales</taxon>
        <taxon>Sulfolobaceae</taxon>
        <taxon>Sulfodiicoccus</taxon>
    </lineage>
</organism>
<dbReference type="SFLD" id="SFLDS00029">
    <property type="entry name" value="Radical_SAM"/>
    <property type="match status" value="1"/>
</dbReference>
<evidence type="ECO:0000313" key="2">
    <source>
        <dbReference type="EMBL" id="BBD73882.1"/>
    </source>
</evidence>
<reference evidence="3" key="1">
    <citation type="journal article" date="2014" name="Int. J. Syst. Evol. Microbiol.">
        <title>Complete genome sequence of Corynebacterium casei LMG S-19264T (=DSM 44701T), isolated from a smear-ripened cheese.</title>
        <authorList>
            <consortium name="US DOE Joint Genome Institute (JGI-PGF)"/>
            <person name="Walter F."/>
            <person name="Albersmeier A."/>
            <person name="Kalinowski J."/>
            <person name="Ruckert C."/>
        </authorList>
    </citation>
    <scope>NUCLEOTIDE SEQUENCE</scope>
    <source>
        <strain evidence="3">JCM 31740</strain>
    </source>
</reference>
<dbReference type="Proteomes" id="UP000616143">
    <property type="component" value="Unassembled WGS sequence"/>
</dbReference>